<evidence type="ECO:0000256" key="1">
    <source>
        <dbReference type="PROSITE-ProRule" id="PRU01161"/>
    </source>
</evidence>
<dbReference type="PANTHER" id="PTHR14226:SF25">
    <property type="entry name" value="PHOSPHOESTERASE"/>
    <property type="match status" value="1"/>
</dbReference>
<feature type="active site" description="Nucleophile" evidence="1">
    <location>
        <position position="37"/>
    </location>
</feature>
<keyword evidence="1" id="KW-0443">Lipid metabolism</keyword>
<organism evidence="2 3">
    <name type="scientific">Clostridium beijerinckii</name>
    <name type="common">Clostridium MP</name>
    <dbReference type="NCBI Taxonomy" id="1520"/>
    <lineage>
        <taxon>Bacteria</taxon>
        <taxon>Bacillati</taxon>
        <taxon>Bacillota</taxon>
        <taxon>Clostridia</taxon>
        <taxon>Eubacteriales</taxon>
        <taxon>Clostridiaceae</taxon>
        <taxon>Clostridium</taxon>
    </lineage>
</organism>
<dbReference type="SUPFAM" id="SSF52151">
    <property type="entry name" value="FabD/lysophospholipase-like"/>
    <property type="match status" value="1"/>
</dbReference>
<dbReference type="Pfam" id="PF19890">
    <property type="entry name" value="DUF6363"/>
    <property type="match status" value="1"/>
</dbReference>
<dbReference type="RefSeq" id="WP_023976421.1">
    <property type="nucleotide sequence ID" value="NZ_CP010086.2"/>
</dbReference>
<dbReference type="Proteomes" id="UP000031866">
    <property type="component" value="Chromosome"/>
</dbReference>
<comment type="caution">
    <text evidence="1">Lacks conserved residue(s) required for the propagation of feature annotation.</text>
</comment>
<dbReference type="Gene3D" id="3.40.1090.10">
    <property type="entry name" value="Cytosolic phospholipase A2 catalytic domain"/>
    <property type="match status" value="2"/>
</dbReference>
<accession>A0A0B5QJX6</accession>
<dbReference type="KEGG" id="cbei:LF65_00344"/>
<dbReference type="AlphaFoldDB" id="A0A0B5QJX6"/>
<name>A0A0B5QJX6_CLOBE</name>
<dbReference type="Pfam" id="PF01734">
    <property type="entry name" value="Patatin"/>
    <property type="match status" value="1"/>
</dbReference>
<feature type="short sequence motif" description="GXSXG" evidence="1">
    <location>
        <begin position="35"/>
        <end position="39"/>
    </location>
</feature>
<dbReference type="OrthoDB" id="9802424at2"/>
<dbReference type="InterPro" id="IPR045943">
    <property type="entry name" value="DUF6363"/>
</dbReference>
<feature type="short sequence motif" description="DGA/G" evidence="1">
    <location>
        <begin position="157"/>
        <end position="159"/>
    </location>
</feature>
<evidence type="ECO:0000313" key="3">
    <source>
        <dbReference type="Proteomes" id="UP000031866"/>
    </source>
</evidence>
<evidence type="ECO:0000313" key="2">
    <source>
        <dbReference type="EMBL" id="AJG97013.1"/>
    </source>
</evidence>
<dbReference type="PANTHER" id="PTHR14226">
    <property type="entry name" value="NEUROPATHY TARGET ESTERASE/SWISS CHEESE D.MELANOGASTER"/>
    <property type="match status" value="1"/>
</dbReference>
<dbReference type="InterPro" id="IPR002641">
    <property type="entry name" value="PNPLA_dom"/>
</dbReference>
<reference evidence="3" key="1">
    <citation type="submission" date="2014-12" db="EMBL/GenBank/DDBJ databases">
        <title>Genome sequence of Clostridium beijerinckii strain 59B.</title>
        <authorList>
            <person name="Little G.T."/>
            <person name="Minton N.P."/>
        </authorList>
    </citation>
    <scope>NUCLEOTIDE SEQUENCE [LARGE SCALE GENOMIC DNA]</scope>
    <source>
        <strain evidence="3">59B</strain>
    </source>
</reference>
<keyword evidence="1" id="KW-0378">Hydrolase</keyword>
<dbReference type="InterPro" id="IPR016035">
    <property type="entry name" value="Acyl_Trfase/lysoPLipase"/>
</dbReference>
<sequence>MTGLVLEGGAFRGLFTAGVLDAFLDIKAEIKYIVGVSAGATNAYSYVSRQRGRNLEIMERFMDNKRYISYRNLIRCKSLMDLEFVFDEIPNKHCPFDYKAFYEFDGKMLAGAFNIETGKNEYFDKDLLDKRNSILRASIAIPLVFPFEKIEGQYYADGGLSEPIPINKSIEDGNDKHIIVLTRNEGYRKTKSKANEVTYRLYKNKYPKLADVLKNRHIKYNEQLDYCKELEESGKAFIIRPSISMDISRFERNKSKLKAIYQNGYDLIIQNKEKILKYIG</sequence>
<dbReference type="InterPro" id="IPR037483">
    <property type="entry name" value="YjjU-like"/>
</dbReference>
<gene>
    <name evidence="2" type="ORF">LF65_00344</name>
</gene>
<proteinExistence type="predicted"/>
<dbReference type="CDD" id="cd07208">
    <property type="entry name" value="Pat_hypo_Ecoli_yjju_like"/>
    <property type="match status" value="1"/>
</dbReference>
<keyword evidence="1" id="KW-0442">Lipid degradation</keyword>
<dbReference type="GO" id="GO:0016042">
    <property type="term" value="P:lipid catabolic process"/>
    <property type="evidence" value="ECO:0007669"/>
    <property type="project" value="UniProtKB-UniRule"/>
</dbReference>
<protein>
    <submittedName>
        <fullName evidence="2">Phospholipase</fullName>
    </submittedName>
</protein>
<dbReference type="InterPro" id="IPR050301">
    <property type="entry name" value="NTE"/>
</dbReference>
<dbReference type="PROSITE" id="PS51635">
    <property type="entry name" value="PNPLA"/>
    <property type="match status" value="1"/>
</dbReference>
<dbReference type="GO" id="GO:0016787">
    <property type="term" value="F:hydrolase activity"/>
    <property type="evidence" value="ECO:0007669"/>
    <property type="project" value="UniProtKB-UniRule"/>
</dbReference>
<dbReference type="EMBL" id="CP010086">
    <property type="protein sequence ID" value="AJG97013.1"/>
    <property type="molecule type" value="Genomic_DNA"/>
</dbReference>
<dbReference type="STRING" id="1520.LF65_00344"/>
<feature type="active site" description="Proton acceptor" evidence="1">
    <location>
        <position position="157"/>
    </location>
</feature>